<sequence length="153" mass="17139">MENRVDHVKTLLRELRGTVSKSILKKLNLDKCERGVEKLDSFSSSCKDCEQQLLELMNCLMLIKEDTNRIEDTKLKPYKQLINHISSHLQIKHKLIREGYYTGIFMSLGMSFGVVFGLTVFDNIGIGISIGMCMGLAIGAGKDADAKKKGKTI</sequence>
<organism evidence="3 4">
    <name type="scientific">Paenibacillus qinlingensis</name>
    <dbReference type="NCBI Taxonomy" id="1837343"/>
    <lineage>
        <taxon>Bacteria</taxon>
        <taxon>Bacillati</taxon>
        <taxon>Bacillota</taxon>
        <taxon>Bacilli</taxon>
        <taxon>Bacillales</taxon>
        <taxon>Paenibacillaceae</taxon>
        <taxon>Paenibacillus</taxon>
    </lineage>
</organism>
<keyword evidence="1" id="KW-0812">Transmembrane</keyword>
<protein>
    <recommendedName>
        <fullName evidence="2">Glycine zipper-like domain-containing protein</fullName>
    </recommendedName>
</protein>
<dbReference type="Pfam" id="PF26273">
    <property type="entry name" value="Gly_zipper"/>
    <property type="match status" value="1"/>
</dbReference>
<feature type="transmembrane region" description="Helical" evidence="1">
    <location>
        <begin position="124"/>
        <end position="141"/>
    </location>
</feature>
<keyword evidence="1" id="KW-0472">Membrane</keyword>
<feature type="transmembrane region" description="Helical" evidence="1">
    <location>
        <begin position="99"/>
        <end position="118"/>
    </location>
</feature>
<dbReference type="Proteomes" id="UP001267290">
    <property type="component" value="Unassembled WGS sequence"/>
</dbReference>
<name>A0ABU1P7Q2_9BACL</name>
<keyword evidence="1" id="KW-1133">Transmembrane helix</keyword>
<accession>A0ABU1P7Q2</accession>
<keyword evidence="4" id="KW-1185">Reference proteome</keyword>
<evidence type="ECO:0000259" key="2">
    <source>
        <dbReference type="Pfam" id="PF26273"/>
    </source>
</evidence>
<dbReference type="EMBL" id="JAVDSB010000023">
    <property type="protein sequence ID" value="MDR6555082.1"/>
    <property type="molecule type" value="Genomic_DNA"/>
</dbReference>
<dbReference type="InterPro" id="IPR058598">
    <property type="entry name" value="Gly_zipper-like_dom"/>
</dbReference>
<evidence type="ECO:0000313" key="4">
    <source>
        <dbReference type="Proteomes" id="UP001267290"/>
    </source>
</evidence>
<dbReference type="RefSeq" id="WP_310502479.1">
    <property type="nucleotide sequence ID" value="NZ_JAVDSB010000023.1"/>
</dbReference>
<proteinExistence type="predicted"/>
<evidence type="ECO:0000256" key="1">
    <source>
        <dbReference type="SAM" id="Phobius"/>
    </source>
</evidence>
<evidence type="ECO:0000313" key="3">
    <source>
        <dbReference type="EMBL" id="MDR6555082.1"/>
    </source>
</evidence>
<feature type="domain" description="Glycine zipper-like" evidence="2">
    <location>
        <begin position="102"/>
        <end position="140"/>
    </location>
</feature>
<gene>
    <name evidence="3" type="ORF">J2736_006336</name>
</gene>
<comment type="caution">
    <text evidence="3">The sequence shown here is derived from an EMBL/GenBank/DDBJ whole genome shotgun (WGS) entry which is preliminary data.</text>
</comment>
<reference evidence="3 4" key="1">
    <citation type="submission" date="2023-07" db="EMBL/GenBank/DDBJ databases">
        <title>Sorghum-associated microbial communities from plants grown in Nebraska, USA.</title>
        <authorList>
            <person name="Schachtman D."/>
        </authorList>
    </citation>
    <scope>NUCLEOTIDE SEQUENCE [LARGE SCALE GENOMIC DNA]</scope>
    <source>
        <strain evidence="3 4">CC258</strain>
    </source>
</reference>